<dbReference type="NCBIfam" id="TIGR04409">
    <property type="entry name" value="LptC_YrbK"/>
    <property type="match status" value="1"/>
</dbReference>
<dbReference type="GO" id="GO:0005886">
    <property type="term" value="C:plasma membrane"/>
    <property type="evidence" value="ECO:0007669"/>
    <property type="project" value="InterPro"/>
</dbReference>
<dbReference type="AlphaFoldDB" id="A0A6N2ZNW6"/>
<keyword evidence="4 6" id="KW-1133">Transmembrane helix</keyword>
<dbReference type="Pfam" id="PF06835">
    <property type="entry name" value="LptC"/>
    <property type="match status" value="1"/>
</dbReference>
<name>A0A6N2ZNW6_9FIRM</name>
<dbReference type="InterPro" id="IPR052363">
    <property type="entry name" value="LPS_export_LptC"/>
</dbReference>
<evidence type="ECO:0000313" key="7">
    <source>
        <dbReference type="EMBL" id="VYT81199.1"/>
    </source>
</evidence>
<feature type="transmembrane region" description="Helical" evidence="6">
    <location>
        <begin position="7"/>
        <end position="26"/>
    </location>
</feature>
<dbReference type="GO" id="GO:0015221">
    <property type="term" value="F:lipopolysaccharide transmembrane transporter activity"/>
    <property type="evidence" value="ECO:0007669"/>
    <property type="project" value="InterPro"/>
</dbReference>
<dbReference type="PANTHER" id="PTHR37481:SF1">
    <property type="entry name" value="LIPOPOLYSACCHARIDE EXPORT SYSTEM PROTEIN LPTC"/>
    <property type="match status" value="1"/>
</dbReference>
<dbReference type="RefSeq" id="WP_021840897.1">
    <property type="nucleotide sequence ID" value="NZ_CACRUX010000017.1"/>
</dbReference>
<dbReference type="EMBL" id="CACRUX010000017">
    <property type="protein sequence ID" value="VYT81199.1"/>
    <property type="molecule type" value="Genomic_DNA"/>
</dbReference>
<dbReference type="InterPro" id="IPR026265">
    <property type="entry name" value="LptC"/>
</dbReference>
<dbReference type="GO" id="GO:0017089">
    <property type="term" value="F:glycolipid transfer activity"/>
    <property type="evidence" value="ECO:0007669"/>
    <property type="project" value="TreeGrafter"/>
</dbReference>
<evidence type="ECO:0000256" key="1">
    <source>
        <dbReference type="ARBA" id="ARBA00022475"/>
    </source>
</evidence>
<protein>
    <submittedName>
        <fullName evidence="7">Lipopolysaccharide-assembly, LptC-related</fullName>
    </submittedName>
</protein>
<evidence type="ECO:0000256" key="2">
    <source>
        <dbReference type="ARBA" id="ARBA00022519"/>
    </source>
</evidence>
<keyword evidence="1" id="KW-1003">Cell membrane</keyword>
<keyword evidence="2" id="KW-0997">Cell inner membrane</keyword>
<reference evidence="7" key="1">
    <citation type="submission" date="2019-11" db="EMBL/GenBank/DDBJ databases">
        <authorList>
            <person name="Feng L."/>
        </authorList>
    </citation>
    <scope>NUCLEOTIDE SEQUENCE</scope>
    <source>
        <strain evidence="7">VrattiLFYP33</strain>
    </source>
</reference>
<evidence type="ECO:0000256" key="4">
    <source>
        <dbReference type="ARBA" id="ARBA00022989"/>
    </source>
</evidence>
<keyword evidence="3 6" id="KW-0812">Transmembrane</keyword>
<dbReference type="InterPro" id="IPR010664">
    <property type="entry name" value="LipoPS_assembly_LptC-rel"/>
</dbReference>
<evidence type="ECO:0000256" key="6">
    <source>
        <dbReference type="SAM" id="Phobius"/>
    </source>
</evidence>
<keyword evidence="5 6" id="KW-0472">Membrane</keyword>
<sequence>MLKNKKTILVIAIVLALVGVFIWILLSGEAETKTDPTQPTGNLVTFDGSTITEEQNGKTAWSVSAEQIKVNPKTKEIYLTNMKGTFYDGDKTLVVTAPRGYMSGDHNKMQLAGGVKGTNGADVELTTESISFDNKTKKLTSETPFTFSNSDAVVTGDQLEADTVLNKVMAKGHAKLVKK</sequence>
<dbReference type="PANTHER" id="PTHR37481">
    <property type="entry name" value="LIPOPOLYSACCHARIDE EXPORT SYSTEM PROTEIN LPTC"/>
    <property type="match status" value="1"/>
</dbReference>
<organism evidence="7">
    <name type="scientific">Veillonella ratti</name>
    <dbReference type="NCBI Taxonomy" id="103892"/>
    <lineage>
        <taxon>Bacteria</taxon>
        <taxon>Bacillati</taxon>
        <taxon>Bacillota</taxon>
        <taxon>Negativicutes</taxon>
        <taxon>Veillonellales</taxon>
        <taxon>Veillonellaceae</taxon>
        <taxon>Veillonella</taxon>
    </lineage>
</organism>
<dbReference type="Gene3D" id="2.60.450.10">
    <property type="entry name" value="Lipopolysaccharide (LPS) transport protein A like domain"/>
    <property type="match status" value="1"/>
</dbReference>
<accession>A0A6N2ZNW6</accession>
<evidence type="ECO:0000256" key="5">
    <source>
        <dbReference type="ARBA" id="ARBA00023136"/>
    </source>
</evidence>
<proteinExistence type="predicted"/>
<gene>
    <name evidence="7" type="ORF">VRLFYP33_00058</name>
</gene>
<dbReference type="GO" id="GO:0030288">
    <property type="term" value="C:outer membrane-bounded periplasmic space"/>
    <property type="evidence" value="ECO:0007669"/>
    <property type="project" value="TreeGrafter"/>
</dbReference>
<evidence type="ECO:0000256" key="3">
    <source>
        <dbReference type="ARBA" id="ARBA00022692"/>
    </source>
</evidence>